<dbReference type="CDD" id="cd02440">
    <property type="entry name" value="AdoMet_MTases"/>
    <property type="match status" value="1"/>
</dbReference>
<gene>
    <name evidence="7" type="primary">cobK</name>
    <name evidence="7" type="ORF">OCV88_13640</name>
</gene>
<dbReference type="InterPro" id="IPR050714">
    <property type="entry name" value="Cobalamin_biosynth_MTase"/>
</dbReference>
<dbReference type="InterPro" id="IPR000878">
    <property type="entry name" value="4pyrrol_Mease"/>
</dbReference>
<dbReference type="EMBL" id="JAOQJQ010000006">
    <property type="protein sequence ID" value="MCU6763352.1"/>
    <property type="molecule type" value="Genomic_DNA"/>
</dbReference>
<comment type="caution">
    <text evidence="7">The sequence shown here is derived from an EMBL/GenBank/DDBJ whole genome shotgun (WGS) entry which is preliminary data.</text>
</comment>
<dbReference type="Gene3D" id="3.40.1010.10">
    <property type="entry name" value="Cobalt-precorrin-4 Transmethylase, Domain 1"/>
    <property type="match status" value="1"/>
</dbReference>
<keyword evidence="2" id="KW-0169">Cobalamin biosynthesis</keyword>
<dbReference type="PANTHER" id="PTHR43182">
    <property type="entry name" value="COBALT-PRECORRIN-6B C(15)-METHYLTRANSFERASE (DECARBOXYLATING)"/>
    <property type="match status" value="1"/>
</dbReference>
<evidence type="ECO:0000313" key="7">
    <source>
        <dbReference type="EMBL" id="MCU6763352.1"/>
    </source>
</evidence>
<dbReference type="CDD" id="cd11644">
    <property type="entry name" value="Precorrin-6Y-MT"/>
    <property type="match status" value="1"/>
</dbReference>
<dbReference type="NCBIfam" id="TIGR02469">
    <property type="entry name" value="CbiT"/>
    <property type="match status" value="1"/>
</dbReference>
<dbReference type="PROSITE" id="PS51014">
    <property type="entry name" value="COBK_CBIJ"/>
    <property type="match status" value="1"/>
</dbReference>
<keyword evidence="3" id="KW-0489">Methyltransferase</keyword>
<dbReference type="GO" id="GO:0016994">
    <property type="term" value="F:precorrin-6A reductase activity"/>
    <property type="evidence" value="ECO:0007669"/>
    <property type="project" value="UniProtKB-EC"/>
</dbReference>
<dbReference type="Gene3D" id="3.30.950.10">
    <property type="entry name" value="Methyltransferase, Cobalt-precorrin-4 Transmethylase, Domain 2"/>
    <property type="match status" value="1"/>
</dbReference>
<dbReference type="NCBIfam" id="TIGR02467">
    <property type="entry name" value="CbiE"/>
    <property type="match status" value="1"/>
</dbReference>
<comment type="pathway">
    <text evidence="1">Cofactor biosynthesis; adenosylcobalamin biosynthesis.</text>
</comment>
<reference evidence="7 8" key="1">
    <citation type="journal article" date="2021" name="ISME Commun">
        <title>Automated analysis of genomic sequences facilitates high-throughput and comprehensive description of bacteria.</title>
        <authorList>
            <person name="Hitch T.C.A."/>
        </authorList>
    </citation>
    <scope>NUCLEOTIDE SEQUENCE [LARGE SCALE GENOMIC DNA]</scope>
    <source>
        <strain evidence="7 8">Sanger_109</strain>
    </source>
</reference>
<dbReference type="InterPro" id="IPR014008">
    <property type="entry name" value="Cbl_synth_MTase_CbiT"/>
</dbReference>
<keyword evidence="7" id="KW-0560">Oxidoreductase</keyword>
<organism evidence="7 8">
    <name type="scientific">Brotonthovivens ammoniilytica</name>
    <dbReference type="NCBI Taxonomy" id="2981725"/>
    <lineage>
        <taxon>Bacteria</taxon>
        <taxon>Bacillati</taxon>
        <taxon>Bacillota</taxon>
        <taxon>Clostridia</taxon>
        <taxon>Lachnospirales</taxon>
        <taxon>Lachnospiraceae</taxon>
        <taxon>Brotonthovivens</taxon>
    </lineage>
</organism>
<protein>
    <submittedName>
        <fullName evidence="7">Precorrin-6A reductase</fullName>
        <ecNumber evidence="7">1.3.1.54</ecNumber>
    </submittedName>
</protein>
<dbReference type="InterPro" id="IPR029063">
    <property type="entry name" value="SAM-dependent_MTases_sf"/>
</dbReference>
<dbReference type="RefSeq" id="WP_158425987.1">
    <property type="nucleotide sequence ID" value="NZ_JAOQJQ010000006.1"/>
</dbReference>
<dbReference type="InterPro" id="IPR003723">
    <property type="entry name" value="Precorrin-6x_reduct"/>
</dbReference>
<feature type="domain" description="Tetrapyrrole methylase" evidence="6">
    <location>
        <begin position="270"/>
        <end position="456"/>
    </location>
</feature>
<keyword evidence="8" id="KW-1185">Reference proteome</keyword>
<dbReference type="Pfam" id="PF00590">
    <property type="entry name" value="TP_methylase"/>
    <property type="match status" value="1"/>
</dbReference>
<dbReference type="InterPro" id="IPR014776">
    <property type="entry name" value="4pyrrole_Mease_sub2"/>
</dbReference>
<dbReference type="SUPFAM" id="SSF53335">
    <property type="entry name" value="S-adenosyl-L-methionine-dependent methyltransferases"/>
    <property type="match status" value="1"/>
</dbReference>
<dbReference type="EC" id="1.3.1.54" evidence="7"/>
<evidence type="ECO:0000313" key="8">
    <source>
        <dbReference type="Proteomes" id="UP001652442"/>
    </source>
</evidence>
<evidence type="ECO:0000256" key="3">
    <source>
        <dbReference type="ARBA" id="ARBA00022603"/>
    </source>
</evidence>
<dbReference type="InterPro" id="IPR035996">
    <property type="entry name" value="4pyrrol_Methylase_sf"/>
</dbReference>
<dbReference type="SUPFAM" id="SSF53790">
    <property type="entry name" value="Tetrapyrrole methylase"/>
    <property type="match status" value="1"/>
</dbReference>
<evidence type="ECO:0000256" key="4">
    <source>
        <dbReference type="ARBA" id="ARBA00022679"/>
    </source>
</evidence>
<sequence length="672" mass="72578">MYKVFIFAGTREGRMAAEYLNEAGIMCRVFAATEYGGSLLPKGPCCHVSAERLTSEEMAVQMEQLSKDGIVIDATHPYAQAVTDNIRKACEQSGKQYLRVLRDSADVSGLGAENQTVFVKDTASAVEFLGGTQGNVLVTTGSKELHLFTGLPGYKERIFARVLSLPAVAAECAALGFEGQHLICMQGPFSKDLNKAMLHQIKARWMVTKESGSSGGFAEKVKAAEECGCGLVVIGRPPQTEGISLSECLHILGEKFGLAVKEQPDAKGTKVTLVGIGMGAEATMTKEAKDAVSSAELLIGAARMLDGFGTEGQDKFVSYKPEEIRDYIVKHPSYQRVAVLLSGDTGFYSGAKKLLQLIDGDTEVICGISSMIYFAGRLKTTWEDILPVSLHGRSCNIIGLLKEHPRIFALAGSEKICGQICRKLTEYGMGDTQVSVGENLSYENEKIIRGSARELADIHTDGLCVMLLEAQKEREHVVTHGISDDEFLRGSVPMTKEEVRSVSLSRLRLTARSVVYDVGAGTGSVAVEMAMQAVCGKVYAIEKNPEGVELIRQNKRKFRTDNLEVIEGTAPEALIDLEPPTHAFIGGSSGNLREILELLLKKNPSVRIVMNAITLETVGEMLSCIKELPFQDVEITSLSAARSKKAGSYHLMMGLNPVTIVSAAGDAGAFEK</sequence>
<dbReference type="Gene3D" id="3.40.50.150">
    <property type="entry name" value="Vaccinia Virus protein VP39"/>
    <property type="match status" value="1"/>
</dbReference>
<proteinExistence type="predicted"/>
<dbReference type="InterPro" id="IPR012818">
    <property type="entry name" value="CbiE"/>
</dbReference>
<name>A0ABT2TP22_9FIRM</name>
<dbReference type="Pfam" id="PF02571">
    <property type="entry name" value="CbiJ"/>
    <property type="match status" value="1"/>
</dbReference>
<evidence type="ECO:0000256" key="2">
    <source>
        <dbReference type="ARBA" id="ARBA00022573"/>
    </source>
</evidence>
<keyword evidence="4" id="KW-0808">Transferase</keyword>
<evidence type="ECO:0000259" key="6">
    <source>
        <dbReference type="Pfam" id="PF00590"/>
    </source>
</evidence>
<dbReference type="Proteomes" id="UP001652442">
    <property type="component" value="Unassembled WGS sequence"/>
</dbReference>
<evidence type="ECO:0000256" key="1">
    <source>
        <dbReference type="ARBA" id="ARBA00004953"/>
    </source>
</evidence>
<dbReference type="PANTHER" id="PTHR43182:SF1">
    <property type="entry name" value="COBALT-PRECORRIN-7 C(5)-METHYLTRANSFERASE"/>
    <property type="match status" value="1"/>
</dbReference>
<keyword evidence="5" id="KW-0949">S-adenosyl-L-methionine</keyword>
<dbReference type="InterPro" id="IPR014777">
    <property type="entry name" value="4pyrrole_Mease_sub1"/>
</dbReference>
<dbReference type="NCBIfam" id="TIGR00715">
    <property type="entry name" value="precor6x_red"/>
    <property type="match status" value="1"/>
</dbReference>
<evidence type="ECO:0000256" key="5">
    <source>
        <dbReference type="ARBA" id="ARBA00022691"/>
    </source>
</evidence>
<accession>A0ABT2TP22</accession>